<accession>A0ABM0N175</accession>
<dbReference type="InterPro" id="IPR005821">
    <property type="entry name" value="Ion_trans_dom"/>
</dbReference>
<evidence type="ECO:0000313" key="9">
    <source>
        <dbReference type="RefSeq" id="XP_006826016.1"/>
    </source>
</evidence>
<evidence type="ECO:0000256" key="3">
    <source>
        <dbReference type="ARBA" id="ARBA00022989"/>
    </source>
</evidence>
<proteinExistence type="predicted"/>
<dbReference type="SUPFAM" id="SSF81324">
    <property type="entry name" value="Voltage-gated potassium channels"/>
    <property type="match status" value="1"/>
</dbReference>
<name>A0ABM0N175_SACKO</name>
<comment type="subcellular location">
    <subcellularLocation>
        <location evidence="1">Membrane</location>
        <topology evidence="1">Multi-pass membrane protein</topology>
    </subcellularLocation>
</comment>
<feature type="transmembrane region" description="Helical" evidence="6">
    <location>
        <begin position="161"/>
        <end position="181"/>
    </location>
</feature>
<keyword evidence="4 6" id="KW-0472">Membrane</keyword>
<evidence type="ECO:0000259" key="7">
    <source>
        <dbReference type="Pfam" id="PF00520"/>
    </source>
</evidence>
<feature type="region of interest" description="Disordered" evidence="5">
    <location>
        <begin position="69"/>
        <end position="97"/>
    </location>
</feature>
<evidence type="ECO:0000256" key="1">
    <source>
        <dbReference type="ARBA" id="ARBA00004141"/>
    </source>
</evidence>
<feature type="transmembrane region" description="Helical" evidence="6">
    <location>
        <begin position="242"/>
        <end position="267"/>
    </location>
</feature>
<keyword evidence="3 6" id="KW-1133">Transmembrane helix</keyword>
<dbReference type="RefSeq" id="XP_006826016.1">
    <property type="nucleotide sequence ID" value="XM_006825953.1"/>
</dbReference>
<dbReference type="InterPro" id="IPR050866">
    <property type="entry name" value="CNG_cation_channel"/>
</dbReference>
<dbReference type="GeneID" id="102807097"/>
<dbReference type="Proteomes" id="UP000694865">
    <property type="component" value="Unplaced"/>
</dbReference>
<protein>
    <submittedName>
        <fullName evidence="9">cGMP-gated cation channel alpha-1-like</fullName>
    </submittedName>
</protein>
<dbReference type="PANTHER" id="PTHR45638">
    <property type="entry name" value="CYCLIC NUCLEOTIDE-GATED CATION CHANNEL SUBUNIT A"/>
    <property type="match status" value="1"/>
</dbReference>
<dbReference type="Pfam" id="PF00520">
    <property type="entry name" value="Ion_trans"/>
    <property type="match status" value="1"/>
</dbReference>
<evidence type="ECO:0000256" key="4">
    <source>
        <dbReference type="ARBA" id="ARBA00023136"/>
    </source>
</evidence>
<dbReference type="Gene3D" id="1.10.287.70">
    <property type="match status" value="1"/>
</dbReference>
<feature type="domain" description="Ion transport" evidence="7">
    <location>
        <begin position="163"/>
        <end position="363"/>
    </location>
</feature>
<evidence type="ECO:0000256" key="5">
    <source>
        <dbReference type="SAM" id="MobiDB-lite"/>
    </source>
</evidence>
<feature type="compositionally biased region" description="Polar residues" evidence="5">
    <location>
        <begin position="78"/>
        <end position="92"/>
    </location>
</feature>
<keyword evidence="8" id="KW-1185">Reference proteome</keyword>
<gene>
    <name evidence="9" type="primary">LOC102807097</name>
</gene>
<reference evidence="9" key="1">
    <citation type="submission" date="2025-08" db="UniProtKB">
        <authorList>
            <consortium name="RefSeq"/>
        </authorList>
    </citation>
    <scope>IDENTIFICATION</scope>
    <source>
        <tissue evidence="9">Testes</tissue>
    </source>
</reference>
<keyword evidence="2 6" id="KW-0812">Transmembrane</keyword>
<evidence type="ECO:0000313" key="8">
    <source>
        <dbReference type="Proteomes" id="UP000694865"/>
    </source>
</evidence>
<evidence type="ECO:0000256" key="6">
    <source>
        <dbReference type="SAM" id="Phobius"/>
    </source>
</evidence>
<dbReference type="PANTHER" id="PTHR45638:SF11">
    <property type="entry name" value="CYCLIC NUCLEOTIDE-GATED CATION CHANNEL SUBUNIT A"/>
    <property type="match status" value="1"/>
</dbReference>
<organism evidence="8 9">
    <name type="scientific">Saccoglossus kowalevskii</name>
    <name type="common">Acorn worm</name>
    <dbReference type="NCBI Taxonomy" id="10224"/>
    <lineage>
        <taxon>Eukaryota</taxon>
        <taxon>Metazoa</taxon>
        <taxon>Hemichordata</taxon>
        <taxon>Enteropneusta</taxon>
        <taxon>Harrimaniidae</taxon>
        <taxon>Saccoglossus</taxon>
    </lineage>
</organism>
<sequence length="372" mass="42340">MAEGEEDILGDAELNLWEEELARCEGVRGPANASGVRKAAKKLKTVFKGSNSVEPANSNHDVPLGEVVVPQRKESRDSTVSGTFSDSRSSSALPRPHSQAISEFTSEVSILDHDGGATDETEIHIDTDKPERKSKRNCLTFLCPSRKNKSWILNPDDSSFLFFWLTTLTLAVVYNLWTIIVRGTFTELQTKYSSFWFALDYLSDVAYLIDTVICFHTGYNECGVFVQDVRQLARRYSRTWRFVLDIVSILPLDFFYLSIGVCPFLRINRLCKLYRVVEFHRMVELRAAMPNFWRMANIVHAILVVVHYNGCFYYLVSEHEGFGELTSSWAYPDPSIHADFQSLSRKYLYSVYWSALSLTTVSGLPSPETDQQ</sequence>
<evidence type="ECO:0000256" key="2">
    <source>
        <dbReference type="ARBA" id="ARBA00022692"/>
    </source>
</evidence>